<protein>
    <recommendedName>
        <fullName evidence="3">Anoctamin</fullName>
    </recommendedName>
</protein>
<keyword evidence="2" id="KW-1185">Reference proteome</keyword>
<evidence type="ECO:0000313" key="1">
    <source>
        <dbReference type="EMBL" id="MEQ2235143.1"/>
    </source>
</evidence>
<dbReference type="Proteomes" id="UP001482620">
    <property type="component" value="Unassembled WGS sequence"/>
</dbReference>
<reference evidence="1 2" key="1">
    <citation type="submission" date="2021-06" db="EMBL/GenBank/DDBJ databases">
        <authorList>
            <person name="Palmer J.M."/>
        </authorList>
    </citation>
    <scope>NUCLEOTIDE SEQUENCE [LARGE SCALE GENOMIC DNA]</scope>
    <source>
        <strain evidence="2">if_2019</strain>
        <tissue evidence="1">Muscle</tissue>
    </source>
</reference>
<evidence type="ECO:0008006" key="3">
    <source>
        <dbReference type="Google" id="ProtNLM"/>
    </source>
</evidence>
<organism evidence="1 2">
    <name type="scientific">Ilyodon furcidens</name>
    <name type="common">goldbreast splitfin</name>
    <dbReference type="NCBI Taxonomy" id="33524"/>
    <lineage>
        <taxon>Eukaryota</taxon>
        <taxon>Metazoa</taxon>
        <taxon>Chordata</taxon>
        <taxon>Craniata</taxon>
        <taxon>Vertebrata</taxon>
        <taxon>Euteleostomi</taxon>
        <taxon>Actinopterygii</taxon>
        <taxon>Neopterygii</taxon>
        <taxon>Teleostei</taxon>
        <taxon>Neoteleostei</taxon>
        <taxon>Acanthomorphata</taxon>
        <taxon>Ovalentaria</taxon>
        <taxon>Atherinomorphae</taxon>
        <taxon>Cyprinodontiformes</taxon>
        <taxon>Goodeidae</taxon>
        <taxon>Ilyodon</taxon>
    </lineage>
</organism>
<name>A0ABV0TQD6_9TELE</name>
<accession>A0ABV0TQD6</accession>
<proteinExistence type="predicted"/>
<comment type="caution">
    <text evidence="1">The sequence shown here is derived from an EMBL/GenBank/DDBJ whole genome shotgun (WGS) entry which is preliminary data.</text>
</comment>
<sequence>MAVLAILEFFVYRDTWMKYEYEVDKDFSRCGSRHPGPGRNNDHIQWPAVRARELSVPQDLRFCQQFFFQGFFDVYKVEVIHRLKYIHTSPLILGLLSNCT</sequence>
<evidence type="ECO:0000313" key="2">
    <source>
        <dbReference type="Proteomes" id="UP001482620"/>
    </source>
</evidence>
<gene>
    <name evidence="1" type="ORF">ILYODFUR_038634</name>
</gene>
<dbReference type="EMBL" id="JAHRIQ010044613">
    <property type="protein sequence ID" value="MEQ2235143.1"/>
    <property type="molecule type" value="Genomic_DNA"/>
</dbReference>